<gene>
    <name evidence="2" type="ORF">ACJDU8_02150</name>
</gene>
<dbReference type="RefSeq" id="WP_406790503.1">
    <property type="nucleotide sequence ID" value="NZ_JBJHZX010000002.1"/>
</dbReference>
<reference evidence="2 3" key="1">
    <citation type="submission" date="2024-11" db="EMBL/GenBank/DDBJ databases">
        <authorList>
            <person name="Heng Y.C."/>
            <person name="Lim A.C.H."/>
            <person name="Lee J.K.Y."/>
            <person name="Kittelmann S."/>
        </authorList>
    </citation>
    <scope>NUCLEOTIDE SEQUENCE [LARGE SCALE GENOMIC DNA]</scope>
    <source>
        <strain evidence="2 3">WILCCON 0269</strain>
    </source>
</reference>
<dbReference type="PANTHER" id="PTHR13932">
    <property type="entry name" value="COPROPORPHYRINIGEN III OXIDASE"/>
    <property type="match status" value="1"/>
</dbReference>
<dbReference type="SFLD" id="SFLDS00029">
    <property type="entry name" value="Radical_SAM"/>
    <property type="match status" value="1"/>
</dbReference>
<dbReference type="SFLD" id="SFLDF00310">
    <property type="entry name" value="oxygen-independent_coproporphy"/>
    <property type="match status" value="1"/>
</dbReference>
<dbReference type="CDD" id="cd01335">
    <property type="entry name" value="Radical_SAM"/>
    <property type="match status" value="1"/>
</dbReference>
<dbReference type="SUPFAM" id="SSF102114">
    <property type="entry name" value="Radical SAM enzymes"/>
    <property type="match status" value="1"/>
</dbReference>
<organism evidence="2 3">
    <name type="scientific">Candidatus Clostridium eludens</name>
    <dbReference type="NCBI Taxonomy" id="3381663"/>
    <lineage>
        <taxon>Bacteria</taxon>
        <taxon>Bacillati</taxon>
        <taxon>Bacillota</taxon>
        <taxon>Clostridia</taxon>
        <taxon>Eubacteriales</taxon>
        <taxon>Clostridiaceae</taxon>
        <taxon>Clostridium</taxon>
    </lineage>
</organism>
<dbReference type="PANTHER" id="PTHR13932:SF1">
    <property type="entry name" value="OXYGEN-INDEPENDENT COPROPORPHYRINOGEN-III OXIDASE-LIKE PROTEIN HEMZ"/>
    <property type="match status" value="1"/>
</dbReference>
<sequence length="483" mass="56175">MEIKVKLNSKNRRYQVFQIINLFYEFSSIIFVDDDNWDFNIEILKNKIIIKHSSDICEMGFENHLSDMDNIRKVILLYFKSRIHKNLPWGTLIGIRPSKIALELIKKGKSYGDIVEYFGDHFCCESRKAELCVNIAMKEKSLVNTDNKNISVYIGMPFCPTKCLYCSFTSNPIKSSKDLVDPYLESLTYEMRQISQYIKRNNLNIECVYFGGGTPTSIDDEKFEKIMYETYNSFVHEYKVKEFNVECGRPDSITLNKLDTMKKYGVNRISINPQSMNDDTLKFMGRKHSVEDIKKKFYMARQWGFDNINMDIIVGLPGEGIKEINKTCSEIEKLSPDSLTVHGMSIKRASKLYENIVNNIKYSISDNQELNLMYERTEAAAGNLNMEPYYLYRQKNMVGNMENVGYARENNFGLYNIEMIEEKQTIIGCGADAVTKVIFLNENRLERHANIKGVKEYINRIDEMINKKILLLNTLYSNFSTDI</sequence>
<dbReference type="Proteomes" id="UP001623660">
    <property type="component" value="Unassembled WGS sequence"/>
</dbReference>
<dbReference type="EMBL" id="JBJHZX010000002">
    <property type="protein sequence ID" value="MFL0194382.1"/>
    <property type="molecule type" value="Genomic_DNA"/>
</dbReference>
<dbReference type="PROSITE" id="PS51918">
    <property type="entry name" value="RADICAL_SAM"/>
    <property type="match status" value="1"/>
</dbReference>
<dbReference type="InterPro" id="IPR058240">
    <property type="entry name" value="rSAM_sf"/>
</dbReference>
<comment type="caution">
    <text evidence="2">The sequence shown here is derived from an EMBL/GenBank/DDBJ whole genome shotgun (WGS) entry which is preliminary data.</text>
</comment>
<protein>
    <submittedName>
        <fullName evidence="2">Coproporphyrinogen III oxidase</fullName>
    </submittedName>
</protein>
<name>A0ABW8SEC7_9CLOT</name>
<dbReference type="SMART" id="SM00729">
    <property type="entry name" value="Elp3"/>
    <property type="match status" value="1"/>
</dbReference>
<dbReference type="Gene3D" id="3.80.30.20">
    <property type="entry name" value="tm_1862 like domain"/>
    <property type="match status" value="1"/>
</dbReference>
<evidence type="ECO:0000313" key="3">
    <source>
        <dbReference type="Proteomes" id="UP001623660"/>
    </source>
</evidence>
<evidence type="ECO:0000259" key="1">
    <source>
        <dbReference type="PROSITE" id="PS51918"/>
    </source>
</evidence>
<dbReference type="InterPro" id="IPR006638">
    <property type="entry name" value="Elp3/MiaA/NifB-like_rSAM"/>
</dbReference>
<dbReference type="NCBIfam" id="NF006060">
    <property type="entry name" value="PRK08207.1-3"/>
    <property type="match status" value="1"/>
</dbReference>
<dbReference type="NCBIfam" id="TIGR03994">
    <property type="entry name" value="rSAM_HemZ"/>
    <property type="match status" value="1"/>
</dbReference>
<dbReference type="InterPro" id="IPR023404">
    <property type="entry name" value="rSAM_horseshoe"/>
</dbReference>
<dbReference type="InterPro" id="IPR007197">
    <property type="entry name" value="rSAM"/>
</dbReference>
<dbReference type="InterPro" id="IPR023995">
    <property type="entry name" value="HemZ"/>
</dbReference>
<dbReference type="InterPro" id="IPR034505">
    <property type="entry name" value="Coproporphyrinogen-III_oxidase"/>
</dbReference>
<feature type="domain" description="Radical SAM core" evidence="1">
    <location>
        <begin position="144"/>
        <end position="387"/>
    </location>
</feature>
<proteinExistence type="predicted"/>
<dbReference type="SFLD" id="SFLDG01065">
    <property type="entry name" value="anaerobic_coproporphyrinogen-I"/>
    <property type="match status" value="1"/>
</dbReference>
<dbReference type="Pfam" id="PF04055">
    <property type="entry name" value="Radical_SAM"/>
    <property type="match status" value="1"/>
</dbReference>
<keyword evidence="3" id="KW-1185">Reference proteome</keyword>
<accession>A0ABW8SEC7</accession>
<evidence type="ECO:0000313" key="2">
    <source>
        <dbReference type="EMBL" id="MFL0194382.1"/>
    </source>
</evidence>